<feature type="transmembrane region" description="Helical" evidence="9">
    <location>
        <begin position="76"/>
        <end position="99"/>
    </location>
</feature>
<dbReference type="InterPro" id="IPR027359">
    <property type="entry name" value="Volt_channel_dom_sf"/>
</dbReference>
<evidence type="ECO:0000256" key="8">
    <source>
        <dbReference type="SAM" id="MobiDB-lite"/>
    </source>
</evidence>
<dbReference type="GO" id="GO:0001508">
    <property type="term" value="P:action potential"/>
    <property type="evidence" value="ECO:0007669"/>
    <property type="project" value="TreeGrafter"/>
</dbReference>
<evidence type="ECO:0000259" key="10">
    <source>
        <dbReference type="Pfam" id="PF07885"/>
    </source>
</evidence>
<feature type="region of interest" description="Disordered" evidence="8">
    <location>
        <begin position="238"/>
        <end position="260"/>
    </location>
</feature>
<dbReference type="EMBL" id="WLCI01000008">
    <property type="protein sequence ID" value="MTB95121.1"/>
    <property type="molecule type" value="Genomic_DNA"/>
</dbReference>
<comment type="subcellular location">
    <subcellularLocation>
        <location evidence="1">Membrane</location>
        <topology evidence="1">Multi-pass membrane protein</topology>
    </subcellularLocation>
</comment>
<dbReference type="GO" id="GO:0005249">
    <property type="term" value="F:voltage-gated potassium channel activity"/>
    <property type="evidence" value="ECO:0007669"/>
    <property type="project" value="InterPro"/>
</dbReference>
<evidence type="ECO:0000256" key="9">
    <source>
        <dbReference type="SAM" id="Phobius"/>
    </source>
</evidence>
<feature type="transmembrane region" description="Helical" evidence="9">
    <location>
        <begin position="111"/>
        <end position="130"/>
    </location>
</feature>
<feature type="transmembrane region" description="Helical" evidence="9">
    <location>
        <begin position="36"/>
        <end position="55"/>
    </location>
</feature>
<reference evidence="11 12" key="1">
    <citation type="submission" date="2019-10" db="EMBL/GenBank/DDBJ databases">
        <title>Nocardioides novel species isolated from the excrement of Marmot.</title>
        <authorList>
            <person name="Zhang G."/>
        </authorList>
    </citation>
    <scope>NUCLEOTIDE SEQUENCE [LARGE SCALE GENOMIC DNA]</scope>
    <source>
        <strain evidence="12">zg-579</strain>
    </source>
</reference>
<evidence type="ECO:0000256" key="6">
    <source>
        <dbReference type="ARBA" id="ARBA00023136"/>
    </source>
</evidence>
<evidence type="ECO:0000256" key="4">
    <source>
        <dbReference type="ARBA" id="ARBA00022989"/>
    </source>
</evidence>
<dbReference type="SUPFAM" id="SSF81324">
    <property type="entry name" value="Voltage-gated potassium channels"/>
    <property type="match status" value="1"/>
</dbReference>
<dbReference type="PANTHER" id="PTHR11537:SF254">
    <property type="entry name" value="POTASSIUM VOLTAGE-GATED CHANNEL PROTEIN SHAB"/>
    <property type="match status" value="1"/>
</dbReference>
<evidence type="ECO:0000256" key="5">
    <source>
        <dbReference type="ARBA" id="ARBA00023065"/>
    </source>
</evidence>
<accession>A0A6I3J220</accession>
<keyword evidence="5" id="KW-0406">Ion transport</keyword>
<dbReference type="Gene3D" id="1.20.120.350">
    <property type="entry name" value="Voltage-gated potassium channels. Chain C"/>
    <property type="match status" value="1"/>
</dbReference>
<dbReference type="PRINTS" id="PR00169">
    <property type="entry name" value="KCHANNEL"/>
</dbReference>
<comment type="caution">
    <text evidence="11">The sequence shown here is derived from an EMBL/GenBank/DDBJ whole genome shotgun (WGS) entry which is preliminary data.</text>
</comment>
<dbReference type="AlphaFoldDB" id="A0A6I3J220"/>
<keyword evidence="6 9" id="KW-0472">Membrane</keyword>
<dbReference type="Proteomes" id="UP000433406">
    <property type="component" value="Unassembled WGS sequence"/>
</dbReference>
<evidence type="ECO:0000313" key="11">
    <source>
        <dbReference type="EMBL" id="MTB95121.1"/>
    </source>
</evidence>
<name>A0A6I3J220_9ACTN</name>
<keyword evidence="3 9" id="KW-0812">Transmembrane</keyword>
<dbReference type="Gene3D" id="1.10.287.70">
    <property type="match status" value="1"/>
</dbReference>
<feature type="transmembrane region" description="Helical" evidence="9">
    <location>
        <begin position="173"/>
        <end position="198"/>
    </location>
</feature>
<dbReference type="Pfam" id="PF07885">
    <property type="entry name" value="Ion_trans_2"/>
    <property type="match status" value="1"/>
</dbReference>
<dbReference type="PANTHER" id="PTHR11537">
    <property type="entry name" value="VOLTAGE-GATED POTASSIUM CHANNEL"/>
    <property type="match status" value="1"/>
</dbReference>
<dbReference type="GO" id="GO:0008076">
    <property type="term" value="C:voltage-gated potassium channel complex"/>
    <property type="evidence" value="ECO:0007669"/>
    <property type="project" value="InterPro"/>
</dbReference>
<keyword evidence="12" id="KW-1185">Reference proteome</keyword>
<feature type="transmembrane region" description="Helical" evidence="9">
    <location>
        <begin position="142"/>
        <end position="161"/>
    </location>
</feature>
<keyword evidence="4 9" id="KW-1133">Transmembrane helix</keyword>
<dbReference type="PRINTS" id="PR01333">
    <property type="entry name" value="2POREKCHANEL"/>
</dbReference>
<evidence type="ECO:0000313" key="12">
    <source>
        <dbReference type="Proteomes" id="UP000433406"/>
    </source>
</evidence>
<keyword evidence="7 11" id="KW-0407">Ion channel</keyword>
<proteinExistence type="predicted"/>
<dbReference type="InterPro" id="IPR003280">
    <property type="entry name" value="2pore_dom_K_chnl"/>
</dbReference>
<evidence type="ECO:0000256" key="2">
    <source>
        <dbReference type="ARBA" id="ARBA00022448"/>
    </source>
</evidence>
<keyword evidence="2" id="KW-0813">Transport</keyword>
<feature type="domain" description="Potassium channel" evidence="10">
    <location>
        <begin position="141"/>
        <end position="198"/>
    </location>
</feature>
<dbReference type="InterPro" id="IPR013099">
    <property type="entry name" value="K_chnl_dom"/>
</dbReference>
<dbReference type="Gene3D" id="1.20.5.110">
    <property type="match status" value="1"/>
</dbReference>
<evidence type="ECO:0000256" key="3">
    <source>
        <dbReference type="ARBA" id="ARBA00022692"/>
    </source>
</evidence>
<sequence>MTTWERRSEWPLVVLALVFLAAYAWPVLDPDLGRGWVRACSWVAWAVWAAFALDYGVRLVQAADRGAWIRRHAFDLVVLLLPLLRPLRLLRLLVLIRVLNRSASASLRGRVGTYVGAGSSMLALVAALAVLDAERGAPEATITSFGDALWWAVTTMTTVGYGDRFPVTDTGRLVGFGLMIAGIALLGTVTATLASWLVQAVADEAAEARADDAGDRDDLHAELTALRRQVEELTLALGDRMTAADRPGSEPARGRQPAGS</sequence>
<dbReference type="InterPro" id="IPR028325">
    <property type="entry name" value="VG_K_chnl"/>
</dbReference>
<organism evidence="11 12">
    <name type="scientific">Nocardioides marmotae</name>
    <dbReference type="NCBI Taxonomy" id="2663857"/>
    <lineage>
        <taxon>Bacteria</taxon>
        <taxon>Bacillati</taxon>
        <taxon>Actinomycetota</taxon>
        <taxon>Actinomycetes</taxon>
        <taxon>Propionibacteriales</taxon>
        <taxon>Nocardioidaceae</taxon>
        <taxon>Nocardioides</taxon>
    </lineage>
</organism>
<dbReference type="RefSeq" id="WP_154613269.1">
    <property type="nucleotide sequence ID" value="NZ_CP053660.1"/>
</dbReference>
<evidence type="ECO:0000256" key="1">
    <source>
        <dbReference type="ARBA" id="ARBA00004141"/>
    </source>
</evidence>
<gene>
    <name evidence="11" type="ORF">GGQ22_08475</name>
</gene>
<evidence type="ECO:0000256" key="7">
    <source>
        <dbReference type="ARBA" id="ARBA00023303"/>
    </source>
</evidence>
<protein>
    <submittedName>
        <fullName evidence="11">Two pore domain potassium channel family protein</fullName>
    </submittedName>
</protein>